<dbReference type="AlphaFoldDB" id="A0A2I0VFZ3"/>
<evidence type="ECO:0000256" key="1">
    <source>
        <dbReference type="SAM" id="MobiDB-lite"/>
    </source>
</evidence>
<dbReference type="EMBL" id="KZ504427">
    <property type="protein sequence ID" value="PKU62330.1"/>
    <property type="molecule type" value="Genomic_DNA"/>
</dbReference>
<feature type="compositionally biased region" description="Polar residues" evidence="1">
    <location>
        <begin position="61"/>
        <end position="81"/>
    </location>
</feature>
<gene>
    <name evidence="2" type="ORF">MA16_Dca028625</name>
</gene>
<organism evidence="2 3">
    <name type="scientific">Dendrobium catenatum</name>
    <dbReference type="NCBI Taxonomy" id="906689"/>
    <lineage>
        <taxon>Eukaryota</taxon>
        <taxon>Viridiplantae</taxon>
        <taxon>Streptophyta</taxon>
        <taxon>Embryophyta</taxon>
        <taxon>Tracheophyta</taxon>
        <taxon>Spermatophyta</taxon>
        <taxon>Magnoliopsida</taxon>
        <taxon>Liliopsida</taxon>
        <taxon>Asparagales</taxon>
        <taxon>Orchidaceae</taxon>
        <taxon>Epidendroideae</taxon>
        <taxon>Malaxideae</taxon>
        <taxon>Dendrobiinae</taxon>
        <taxon>Dendrobium</taxon>
    </lineage>
</organism>
<reference evidence="2 3" key="2">
    <citation type="journal article" date="2017" name="Nature">
        <title>The Apostasia genome and the evolution of orchids.</title>
        <authorList>
            <person name="Zhang G.Q."/>
            <person name="Liu K.W."/>
            <person name="Li Z."/>
            <person name="Lohaus R."/>
            <person name="Hsiao Y.Y."/>
            <person name="Niu S.C."/>
            <person name="Wang J.Y."/>
            <person name="Lin Y.C."/>
            <person name="Xu Q."/>
            <person name="Chen L.J."/>
            <person name="Yoshida K."/>
            <person name="Fujiwara S."/>
            <person name="Wang Z.W."/>
            <person name="Zhang Y.Q."/>
            <person name="Mitsuda N."/>
            <person name="Wang M."/>
            <person name="Liu G.H."/>
            <person name="Pecoraro L."/>
            <person name="Huang H.X."/>
            <person name="Xiao X.J."/>
            <person name="Lin M."/>
            <person name="Wu X.Y."/>
            <person name="Wu W.L."/>
            <person name="Chen Y.Y."/>
            <person name="Chang S.B."/>
            <person name="Sakamoto S."/>
            <person name="Ohme-Takagi M."/>
            <person name="Yagi M."/>
            <person name="Zeng S.J."/>
            <person name="Shen C.Y."/>
            <person name="Yeh C.M."/>
            <person name="Luo Y.B."/>
            <person name="Tsai W.C."/>
            <person name="Van de Peer Y."/>
            <person name="Liu Z.J."/>
        </authorList>
    </citation>
    <scope>NUCLEOTIDE SEQUENCE [LARGE SCALE GENOMIC DNA]</scope>
    <source>
        <tissue evidence="2">The whole plant</tissue>
    </source>
</reference>
<feature type="compositionally biased region" description="Basic and acidic residues" evidence="1">
    <location>
        <begin position="1"/>
        <end position="11"/>
    </location>
</feature>
<evidence type="ECO:0000313" key="2">
    <source>
        <dbReference type="EMBL" id="PKU62330.1"/>
    </source>
</evidence>
<proteinExistence type="predicted"/>
<feature type="region of interest" description="Disordered" evidence="1">
    <location>
        <begin position="45"/>
        <end position="81"/>
    </location>
</feature>
<protein>
    <submittedName>
        <fullName evidence="2">Uncharacterized protein</fullName>
    </submittedName>
</protein>
<reference evidence="2 3" key="1">
    <citation type="journal article" date="2016" name="Sci. Rep.">
        <title>The Dendrobium catenatum Lindl. genome sequence provides insights into polysaccharide synthase, floral development and adaptive evolution.</title>
        <authorList>
            <person name="Zhang G.Q."/>
            <person name="Xu Q."/>
            <person name="Bian C."/>
            <person name="Tsai W.C."/>
            <person name="Yeh C.M."/>
            <person name="Liu K.W."/>
            <person name="Yoshida K."/>
            <person name="Zhang L.S."/>
            <person name="Chang S.B."/>
            <person name="Chen F."/>
            <person name="Shi Y."/>
            <person name="Su Y.Y."/>
            <person name="Zhang Y.Q."/>
            <person name="Chen L.J."/>
            <person name="Yin Y."/>
            <person name="Lin M."/>
            <person name="Huang H."/>
            <person name="Deng H."/>
            <person name="Wang Z.W."/>
            <person name="Zhu S.L."/>
            <person name="Zhao X."/>
            <person name="Deng C."/>
            <person name="Niu S.C."/>
            <person name="Huang J."/>
            <person name="Wang M."/>
            <person name="Liu G.H."/>
            <person name="Yang H.J."/>
            <person name="Xiao X.J."/>
            <person name="Hsiao Y.Y."/>
            <person name="Wu W.L."/>
            <person name="Chen Y.Y."/>
            <person name="Mitsuda N."/>
            <person name="Ohme-Takagi M."/>
            <person name="Luo Y.B."/>
            <person name="Van de Peer Y."/>
            <person name="Liu Z.J."/>
        </authorList>
    </citation>
    <scope>NUCLEOTIDE SEQUENCE [LARGE SCALE GENOMIC DNA]</scope>
    <source>
        <tissue evidence="2">The whole plant</tissue>
    </source>
</reference>
<feature type="region of interest" description="Disordered" evidence="1">
    <location>
        <begin position="1"/>
        <end position="21"/>
    </location>
</feature>
<keyword evidence="3" id="KW-1185">Reference proteome</keyword>
<sequence>MRLEDHKESRGDYPTSDWKNMKRELGSKYISPTCGHPSISNIRIAAPPYRSSPKFKGRPSIGSSDKSISYGSPLGPTSSHPIQPLDSPFLDPAGMIVIKECIKKKRSPEPENECIHFVDANDINNDEEFFEDETTVIESDSQHDLNPELGKLEPLNVDTLGHPDPSLLEDNSLNKVCLDDGNVILKEATLASNTLKLSLEDRDLVVTPTELTLDNLDDNNLESEVVKLNLLPDLSPNLTNPESINLKVIPKSNSIDDRNRVWKTVI</sequence>
<dbReference type="Proteomes" id="UP000233837">
    <property type="component" value="Unassembled WGS sequence"/>
</dbReference>
<accession>A0A2I0VFZ3</accession>
<name>A0A2I0VFZ3_9ASPA</name>
<evidence type="ECO:0000313" key="3">
    <source>
        <dbReference type="Proteomes" id="UP000233837"/>
    </source>
</evidence>